<dbReference type="AlphaFoldDB" id="A0A3A4K102"/>
<gene>
    <name evidence="3" type="ORF">D5S18_19355</name>
</gene>
<evidence type="ECO:0000259" key="2">
    <source>
        <dbReference type="Pfam" id="PF00733"/>
    </source>
</evidence>
<dbReference type="Pfam" id="PF00733">
    <property type="entry name" value="Asn_synthase"/>
    <property type="match status" value="1"/>
</dbReference>
<name>A0A3A4K102_9NOCA</name>
<accession>A0A3A4K102</accession>
<dbReference type="Proteomes" id="UP000266677">
    <property type="component" value="Unassembled WGS sequence"/>
</dbReference>
<evidence type="ECO:0000313" key="3">
    <source>
        <dbReference type="EMBL" id="RJO73390.1"/>
    </source>
</evidence>
<sequence length="117" mass="12950">MRGDSCDPSPAAEPARPREWKAPVAAVARGMLPDSIIDRDKQPFTLPITAMMAQGQPLHDMVGDLVLPAAHCGNLFNAVHVKSLFERQTSRPTNQTAELLWSILILERWLAVRGLRL</sequence>
<dbReference type="OrthoDB" id="9763290at2"/>
<dbReference type="EMBL" id="QZFU01000023">
    <property type="protein sequence ID" value="RJO73390.1"/>
    <property type="molecule type" value="Genomic_DNA"/>
</dbReference>
<organism evidence="3 4">
    <name type="scientific">Nocardia panacis</name>
    <dbReference type="NCBI Taxonomy" id="2340916"/>
    <lineage>
        <taxon>Bacteria</taxon>
        <taxon>Bacillati</taxon>
        <taxon>Actinomycetota</taxon>
        <taxon>Actinomycetes</taxon>
        <taxon>Mycobacteriales</taxon>
        <taxon>Nocardiaceae</taxon>
        <taxon>Nocardia</taxon>
    </lineage>
</organism>
<comment type="caution">
    <text evidence="3">The sequence shown here is derived from an EMBL/GenBank/DDBJ whole genome shotgun (WGS) entry which is preliminary data.</text>
</comment>
<proteinExistence type="predicted"/>
<reference evidence="3 4" key="1">
    <citation type="submission" date="2018-09" db="EMBL/GenBank/DDBJ databases">
        <title>YIM PH21274 draft genome.</title>
        <authorList>
            <person name="Miao C."/>
        </authorList>
    </citation>
    <scope>NUCLEOTIDE SEQUENCE [LARGE SCALE GENOMIC DNA]</scope>
    <source>
        <strain evidence="3 4">YIM PH 21724</strain>
    </source>
</reference>
<dbReference type="InterPro" id="IPR001962">
    <property type="entry name" value="Asn_synthase"/>
</dbReference>
<protein>
    <recommendedName>
        <fullName evidence="2">Asparagine synthetase domain-containing protein</fullName>
    </recommendedName>
</protein>
<dbReference type="GO" id="GO:0004066">
    <property type="term" value="F:asparagine synthase (glutamine-hydrolyzing) activity"/>
    <property type="evidence" value="ECO:0007669"/>
    <property type="project" value="InterPro"/>
</dbReference>
<keyword evidence="4" id="KW-1185">Reference proteome</keyword>
<evidence type="ECO:0000256" key="1">
    <source>
        <dbReference type="SAM" id="MobiDB-lite"/>
    </source>
</evidence>
<dbReference type="GO" id="GO:0006529">
    <property type="term" value="P:asparagine biosynthetic process"/>
    <property type="evidence" value="ECO:0007669"/>
    <property type="project" value="InterPro"/>
</dbReference>
<feature type="region of interest" description="Disordered" evidence="1">
    <location>
        <begin position="1"/>
        <end position="20"/>
    </location>
</feature>
<feature type="domain" description="Asparagine synthetase" evidence="2">
    <location>
        <begin position="15"/>
        <end position="110"/>
    </location>
</feature>
<evidence type="ECO:0000313" key="4">
    <source>
        <dbReference type="Proteomes" id="UP000266677"/>
    </source>
</evidence>